<dbReference type="InterPro" id="IPR003691">
    <property type="entry name" value="FluC"/>
</dbReference>
<dbReference type="AlphaFoldDB" id="A0A538U1L3"/>
<feature type="transmembrane region" description="Helical" evidence="14">
    <location>
        <begin position="85"/>
        <end position="103"/>
    </location>
</feature>
<evidence type="ECO:0000256" key="3">
    <source>
        <dbReference type="ARBA" id="ARBA00022475"/>
    </source>
</evidence>
<proteinExistence type="inferred from homology"/>
<evidence type="ECO:0000256" key="5">
    <source>
        <dbReference type="ARBA" id="ARBA00022692"/>
    </source>
</evidence>
<evidence type="ECO:0000256" key="9">
    <source>
        <dbReference type="ARBA" id="ARBA00023065"/>
    </source>
</evidence>
<evidence type="ECO:0000313" key="16">
    <source>
        <dbReference type="Proteomes" id="UP000319836"/>
    </source>
</evidence>
<keyword evidence="4" id="KW-0997">Cell inner membrane</keyword>
<dbReference type="EMBL" id="VBPA01000276">
    <property type="protein sequence ID" value="TMQ69699.1"/>
    <property type="molecule type" value="Genomic_DNA"/>
</dbReference>
<comment type="activity regulation">
    <text evidence="14">Na(+) is not transported, but it plays an essential structural role and its presence is essential for fluoride channel function.</text>
</comment>
<keyword evidence="10 14" id="KW-0472">Membrane</keyword>
<keyword evidence="3 14" id="KW-1003">Cell membrane</keyword>
<keyword evidence="2 14" id="KW-0813">Transport</keyword>
<evidence type="ECO:0000256" key="6">
    <source>
        <dbReference type="ARBA" id="ARBA00022723"/>
    </source>
</evidence>
<comment type="caution">
    <text evidence="15">The sequence shown here is derived from an EMBL/GenBank/DDBJ whole genome shotgun (WGS) entry which is preliminary data.</text>
</comment>
<evidence type="ECO:0000256" key="1">
    <source>
        <dbReference type="ARBA" id="ARBA00004651"/>
    </source>
</evidence>
<feature type="binding site" evidence="14">
    <location>
        <position position="93"/>
    </location>
    <ligand>
        <name>Na(+)</name>
        <dbReference type="ChEBI" id="CHEBI:29101"/>
        <note>structural</note>
    </ligand>
</feature>
<protein>
    <recommendedName>
        <fullName evidence="14">Fluoride-specific ion channel FluC</fullName>
    </recommendedName>
</protein>
<keyword evidence="5 14" id="KW-0812">Transmembrane</keyword>
<evidence type="ECO:0000313" key="15">
    <source>
        <dbReference type="EMBL" id="TMQ69699.1"/>
    </source>
</evidence>
<dbReference type="PANTHER" id="PTHR28259">
    <property type="entry name" value="FLUORIDE EXPORT PROTEIN 1-RELATED"/>
    <property type="match status" value="1"/>
</dbReference>
<keyword evidence="6 14" id="KW-0479">Metal-binding</keyword>
<dbReference type="Pfam" id="PF02537">
    <property type="entry name" value="CRCB"/>
    <property type="match status" value="1"/>
</dbReference>
<dbReference type="PANTHER" id="PTHR28259:SF18">
    <property type="entry name" value="FLUORIDE-SPECIFIC ION CHANNEL FLUC"/>
    <property type="match status" value="1"/>
</dbReference>
<accession>A0A538U1L3</accession>
<feature type="transmembrane region" description="Helical" evidence="14">
    <location>
        <begin position="21"/>
        <end position="43"/>
    </location>
</feature>
<dbReference type="Proteomes" id="UP000319836">
    <property type="component" value="Unassembled WGS sequence"/>
</dbReference>
<keyword evidence="7 14" id="KW-1133">Transmembrane helix</keyword>
<evidence type="ECO:0000256" key="13">
    <source>
        <dbReference type="ARBA" id="ARBA00035585"/>
    </source>
</evidence>
<evidence type="ECO:0000256" key="11">
    <source>
        <dbReference type="ARBA" id="ARBA00023303"/>
    </source>
</evidence>
<comment type="function">
    <text evidence="14">Fluoride-specific ion channel. Important for reducing fluoride concentration in the cell, thus reducing its toxicity.</text>
</comment>
<dbReference type="GO" id="GO:0140114">
    <property type="term" value="P:cellular detoxification of fluoride"/>
    <property type="evidence" value="ECO:0007669"/>
    <property type="project" value="UniProtKB-UniRule"/>
</dbReference>
<sequence length="142" mass="14600">MTPTEVAVGVFSLEAESMEKLLWAGVGGFIGSTLRYVVGGALARAKGGATFPIETLVINVIGCFLIGCLAGLAETRGLFTGTTRVLLFIGVLGGFTTFSAFGYETFQLLRDGQWPAATASVGLHVLGVGGVWAGNVVARAVS</sequence>
<evidence type="ECO:0000256" key="7">
    <source>
        <dbReference type="ARBA" id="ARBA00022989"/>
    </source>
</evidence>
<dbReference type="HAMAP" id="MF_00454">
    <property type="entry name" value="FluC"/>
    <property type="match status" value="1"/>
</dbReference>
<gene>
    <name evidence="14 15" type="primary">crcB</name>
    <name evidence="14" type="synonym">fluC</name>
    <name evidence="15" type="ORF">E6K80_10850</name>
</gene>
<comment type="catalytic activity">
    <reaction evidence="13">
        <text>fluoride(in) = fluoride(out)</text>
        <dbReference type="Rhea" id="RHEA:76159"/>
        <dbReference type="ChEBI" id="CHEBI:17051"/>
    </reaction>
    <physiologicalReaction direction="left-to-right" evidence="13">
        <dbReference type="Rhea" id="RHEA:76160"/>
    </physiologicalReaction>
</comment>
<organism evidence="15 16">
    <name type="scientific">Eiseniibacteriota bacterium</name>
    <dbReference type="NCBI Taxonomy" id="2212470"/>
    <lineage>
        <taxon>Bacteria</taxon>
        <taxon>Candidatus Eiseniibacteriota</taxon>
    </lineage>
</organism>
<keyword evidence="9 14" id="KW-0406">Ion transport</keyword>
<feature type="transmembrane region" description="Helical" evidence="14">
    <location>
        <begin position="55"/>
        <end position="73"/>
    </location>
</feature>
<dbReference type="NCBIfam" id="TIGR00494">
    <property type="entry name" value="crcB"/>
    <property type="match status" value="1"/>
</dbReference>
<reference evidence="15 16" key="1">
    <citation type="journal article" date="2019" name="Nat. Microbiol.">
        <title>Mediterranean grassland soil C-N compound turnover is dependent on rainfall and depth, and is mediated by genomically divergent microorganisms.</title>
        <authorList>
            <person name="Diamond S."/>
            <person name="Andeer P.F."/>
            <person name="Li Z."/>
            <person name="Crits-Christoph A."/>
            <person name="Burstein D."/>
            <person name="Anantharaman K."/>
            <person name="Lane K.R."/>
            <person name="Thomas B.C."/>
            <person name="Pan C."/>
            <person name="Northen T.R."/>
            <person name="Banfield J.F."/>
        </authorList>
    </citation>
    <scope>NUCLEOTIDE SEQUENCE [LARGE SCALE GENOMIC DNA]</scope>
    <source>
        <strain evidence="15">WS_10</strain>
    </source>
</reference>
<evidence type="ECO:0000256" key="4">
    <source>
        <dbReference type="ARBA" id="ARBA00022519"/>
    </source>
</evidence>
<dbReference type="GO" id="GO:0062054">
    <property type="term" value="F:fluoride channel activity"/>
    <property type="evidence" value="ECO:0007669"/>
    <property type="project" value="UniProtKB-UniRule"/>
</dbReference>
<evidence type="ECO:0000256" key="14">
    <source>
        <dbReference type="HAMAP-Rule" id="MF_00454"/>
    </source>
</evidence>
<keyword evidence="8 14" id="KW-0915">Sodium</keyword>
<evidence type="ECO:0000256" key="8">
    <source>
        <dbReference type="ARBA" id="ARBA00023053"/>
    </source>
</evidence>
<comment type="subcellular location">
    <subcellularLocation>
        <location evidence="1 14">Cell membrane</location>
        <topology evidence="1 14">Multi-pass membrane protein</topology>
    </subcellularLocation>
</comment>
<evidence type="ECO:0000256" key="2">
    <source>
        <dbReference type="ARBA" id="ARBA00022448"/>
    </source>
</evidence>
<evidence type="ECO:0000256" key="12">
    <source>
        <dbReference type="ARBA" id="ARBA00035120"/>
    </source>
</evidence>
<comment type="similarity">
    <text evidence="12 14">Belongs to the fluoride channel Fluc/FEX (TC 1.A.43) family.</text>
</comment>
<dbReference type="GO" id="GO:0046872">
    <property type="term" value="F:metal ion binding"/>
    <property type="evidence" value="ECO:0007669"/>
    <property type="project" value="UniProtKB-KW"/>
</dbReference>
<keyword evidence="11 14" id="KW-0407">Ion channel</keyword>
<evidence type="ECO:0000256" key="10">
    <source>
        <dbReference type="ARBA" id="ARBA00023136"/>
    </source>
</evidence>
<name>A0A538U1L3_UNCEI</name>
<dbReference type="GO" id="GO:0005886">
    <property type="term" value="C:plasma membrane"/>
    <property type="evidence" value="ECO:0007669"/>
    <property type="project" value="UniProtKB-SubCell"/>
</dbReference>
<feature type="binding site" evidence="14">
    <location>
        <position position="96"/>
    </location>
    <ligand>
        <name>Na(+)</name>
        <dbReference type="ChEBI" id="CHEBI:29101"/>
        <note>structural</note>
    </ligand>
</feature>